<comment type="caution">
    <text evidence="3">The sequence shown here is derived from an EMBL/GenBank/DDBJ whole genome shotgun (WGS) entry which is preliminary data.</text>
</comment>
<feature type="domain" description="DUF6291" evidence="2">
    <location>
        <begin position="4"/>
        <end position="72"/>
    </location>
</feature>
<accession>A0A412EXM2</accession>
<feature type="region of interest" description="Disordered" evidence="1">
    <location>
        <begin position="62"/>
        <end position="111"/>
    </location>
</feature>
<dbReference type="Pfam" id="PF19808">
    <property type="entry name" value="DUF6291"/>
    <property type="match status" value="1"/>
</dbReference>
<evidence type="ECO:0000313" key="3">
    <source>
        <dbReference type="EMBL" id="RGR56127.1"/>
    </source>
</evidence>
<dbReference type="InterPro" id="IPR046258">
    <property type="entry name" value="DUF6291"/>
</dbReference>
<sequence>MRDSFVFYRSFADAIAGLPPEEYKKVMQAIIGYALDGTEPATGGIEYTVFCLVKPQIDANNKRYENGKKGGRPITKQEPSNNQDVTKKKPSNNQDVTNPQPNVYVNVNDNDIKKKDTNVSKEKASRFKPPTVTEVENYCREKEYRIDCERFVDFYQSKDWMVGKNKMKDWRAAVRNWARGNQLELTAKPAQGTKFNNFTGRDYNMDALELAMLGGAAHEN</sequence>
<organism evidence="3 4">
    <name type="scientific">Dorea formicigenerans</name>
    <dbReference type="NCBI Taxonomy" id="39486"/>
    <lineage>
        <taxon>Bacteria</taxon>
        <taxon>Bacillati</taxon>
        <taxon>Bacillota</taxon>
        <taxon>Clostridia</taxon>
        <taxon>Lachnospirales</taxon>
        <taxon>Lachnospiraceae</taxon>
        <taxon>Dorea</taxon>
    </lineage>
</organism>
<protein>
    <recommendedName>
        <fullName evidence="2">DUF6291 domain-containing protein</fullName>
    </recommendedName>
</protein>
<evidence type="ECO:0000313" key="4">
    <source>
        <dbReference type="Proteomes" id="UP000283652"/>
    </source>
</evidence>
<feature type="compositionally biased region" description="Polar residues" evidence="1">
    <location>
        <begin position="91"/>
        <end position="109"/>
    </location>
</feature>
<proteinExistence type="predicted"/>
<name>A0A412EXM2_9FIRM</name>
<dbReference type="EMBL" id="QRUK01000031">
    <property type="protein sequence ID" value="RGR56127.1"/>
    <property type="molecule type" value="Genomic_DNA"/>
</dbReference>
<dbReference type="AlphaFoldDB" id="A0A412EXM2"/>
<gene>
    <name evidence="3" type="ORF">DWY33_13110</name>
</gene>
<evidence type="ECO:0000256" key="1">
    <source>
        <dbReference type="SAM" id="MobiDB-lite"/>
    </source>
</evidence>
<dbReference type="Proteomes" id="UP000283652">
    <property type="component" value="Unassembled WGS sequence"/>
</dbReference>
<dbReference type="RefSeq" id="WP_118399183.1">
    <property type="nucleotide sequence ID" value="NZ_QRUK01000031.1"/>
</dbReference>
<reference evidence="3 4" key="1">
    <citation type="submission" date="2018-08" db="EMBL/GenBank/DDBJ databases">
        <title>A genome reference for cultivated species of the human gut microbiota.</title>
        <authorList>
            <person name="Zou Y."/>
            <person name="Xue W."/>
            <person name="Luo G."/>
        </authorList>
    </citation>
    <scope>NUCLEOTIDE SEQUENCE [LARGE SCALE GENOMIC DNA]</scope>
    <source>
        <strain evidence="3 4">AF25-11</strain>
    </source>
</reference>
<evidence type="ECO:0000259" key="2">
    <source>
        <dbReference type="Pfam" id="PF19808"/>
    </source>
</evidence>